<accession>A0ABN2JQ17</accession>
<dbReference type="PANTHER" id="PTHR30006">
    <property type="entry name" value="THIAMINE-BINDING PERIPLASMIC PROTEIN-RELATED"/>
    <property type="match status" value="1"/>
</dbReference>
<dbReference type="PROSITE" id="PS51257">
    <property type="entry name" value="PROKAR_LIPOPROTEIN"/>
    <property type="match status" value="1"/>
</dbReference>
<keyword evidence="1 3" id="KW-0732">Signal</keyword>
<keyword evidence="5" id="KW-1185">Reference proteome</keyword>
<feature type="chain" id="PRO_5046926082" description="Extracellular solute-binding protein" evidence="3">
    <location>
        <begin position="22"/>
        <end position="351"/>
    </location>
</feature>
<dbReference type="Pfam" id="PF13416">
    <property type="entry name" value="SBP_bac_8"/>
    <property type="match status" value="1"/>
</dbReference>
<dbReference type="InterPro" id="IPR006059">
    <property type="entry name" value="SBP"/>
</dbReference>
<proteinExistence type="predicted"/>
<evidence type="ECO:0000313" key="4">
    <source>
        <dbReference type="EMBL" id="GAA1734366.1"/>
    </source>
</evidence>
<dbReference type="PANTHER" id="PTHR30006:SF2">
    <property type="entry name" value="ABC TRANSPORTER SUBSTRATE-BINDING PROTEIN"/>
    <property type="match status" value="1"/>
</dbReference>
<evidence type="ECO:0008006" key="6">
    <source>
        <dbReference type="Google" id="ProtNLM"/>
    </source>
</evidence>
<protein>
    <recommendedName>
        <fullName evidence="6">Extracellular solute-binding protein</fullName>
    </recommendedName>
</protein>
<evidence type="ECO:0000313" key="5">
    <source>
        <dbReference type="Proteomes" id="UP001501057"/>
    </source>
</evidence>
<dbReference type="SUPFAM" id="SSF53850">
    <property type="entry name" value="Periplasmic binding protein-like II"/>
    <property type="match status" value="1"/>
</dbReference>
<name>A0ABN2JQ17_9ACTN</name>
<sequence length="351" mass="37322">MSHPRRTARLIAVSMVALALAACGSTEDDGPKAEPADDSALYAAAREEGKVVVYMNVTPDVVEAVSEGFEATYPGVEVEAVRLPDAEMIPRLETELSSGAPTADFVENASPNWLIEQGKTGAWVAADQSPQATGEGDYDTEAFFDAEHNIYELGGTVNTFAWNTDLVPDGIEDYTDLLDQDLAGGKLGVLELASAPGNDFYIWLKETFGDDFLDDLGAQEPRIYPSTTGIVEALGSGEIYAANWVVPSLVEQAKEAGAPIDYGISPTGKFGIRAYGVVNAKAANPNAAQLFLEYLLSEDGQATTWPLASSVLDPAPGTALGTNEQLPPWDPEASTPDKLAAAREAWDAIFR</sequence>
<evidence type="ECO:0000256" key="2">
    <source>
        <dbReference type="SAM" id="MobiDB-lite"/>
    </source>
</evidence>
<organism evidence="4 5">
    <name type="scientific">Aeromicrobium alkaliterrae</name>
    <dbReference type="NCBI Taxonomy" id="302168"/>
    <lineage>
        <taxon>Bacteria</taxon>
        <taxon>Bacillati</taxon>
        <taxon>Actinomycetota</taxon>
        <taxon>Actinomycetes</taxon>
        <taxon>Propionibacteriales</taxon>
        <taxon>Nocardioidaceae</taxon>
        <taxon>Aeromicrobium</taxon>
    </lineage>
</organism>
<feature type="signal peptide" evidence="3">
    <location>
        <begin position="1"/>
        <end position="21"/>
    </location>
</feature>
<evidence type="ECO:0000256" key="1">
    <source>
        <dbReference type="ARBA" id="ARBA00022729"/>
    </source>
</evidence>
<reference evidence="4 5" key="1">
    <citation type="journal article" date="2019" name="Int. J. Syst. Evol. Microbiol.">
        <title>The Global Catalogue of Microorganisms (GCM) 10K type strain sequencing project: providing services to taxonomists for standard genome sequencing and annotation.</title>
        <authorList>
            <consortium name="The Broad Institute Genomics Platform"/>
            <consortium name="The Broad Institute Genome Sequencing Center for Infectious Disease"/>
            <person name="Wu L."/>
            <person name="Ma J."/>
        </authorList>
    </citation>
    <scope>NUCLEOTIDE SEQUENCE [LARGE SCALE GENOMIC DNA]</scope>
    <source>
        <strain evidence="4 5">JCM 13518</strain>
    </source>
</reference>
<comment type="caution">
    <text evidence="4">The sequence shown here is derived from an EMBL/GenBank/DDBJ whole genome shotgun (WGS) entry which is preliminary data.</text>
</comment>
<dbReference type="EMBL" id="BAAAME010000002">
    <property type="protein sequence ID" value="GAA1734366.1"/>
    <property type="molecule type" value="Genomic_DNA"/>
</dbReference>
<dbReference type="Gene3D" id="3.40.190.10">
    <property type="entry name" value="Periplasmic binding protein-like II"/>
    <property type="match status" value="2"/>
</dbReference>
<gene>
    <name evidence="4" type="ORF">GCM10009710_13740</name>
</gene>
<feature type="region of interest" description="Disordered" evidence="2">
    <location>
        <begin position="316"/>
        <end position="335"/>
    </location>
</feature>
<dbReference type="Proteomes" id="UP001501057">
    <property type="component" value="Unassembled WGS sequence"/>
</dbReference>
<evidence type="ECO:0000256" key="3">
    <source>
        <dbReference type="SAM" id="SignalP"/>
    </source>
</evidence>
<dbReference type="RefSeq" id="WP_344199120.1">
    <property type="nucleotide sequence ID" value="NZ_BAAAME010000002.1"/>
</dbReference>